<feature type="transmembrane region" description="Helical" evidence="2">
    <location>
        <begin position="48"/>
        <end position="77"/>
    </location>
</feature>
<feature type="compositionally biased region" description="Low complexity" evidence="1">
    <location>
        <begin position="8"/>
        <end position="23"/>
    </location>
</feature>
<feature type="region of interest" description="Disordered" evidence="1">
    <location>
        <begin position="1"/>
        <end position="23"/>
    </location>
</feature>
<proteinExistence type="predicted"/>
<gene>
    <name evidence="3" type="ORF">CZ674_09075</name>
</gene>
<sequence>MSDYYSTGQPQQQPDYGYGQQQPDYGYAQPAPYGEPAPARPKSKALGLWSLILAAVALVVGVGAGIWMGAAVAPYGVASGVSYEFSTDTMPPEAAGAVLVSFVAWGFASLLGIVAIVLSIIGMVKNAGRGLAIAALVIALIAPVASFFAIGVAATTLM</sequence>
<dbReference type="GeneID" id="303173362"/>
<name>A0A1R4G5R4_9MICO</name>
<evidence type="ECO:0000256" key="2">
    <source>
        <dbReference type="SAM" id="Phobius"/>
    </source>
</evidence>
<keyword evidence="4" id="KW-1185">Reference proteome</keyword>
<dbReference type="EMBL" id="FUHU01000038">
    <property type="protein sequence ID" value="SJM63580.1"/>
    <property type="molecule type" value="Genomic_DNA"/>
</dbReference>
<evidence type="ECO:0008006" key="5">
    <source>
        <dbReference type="Google" id="ProtNLM"/>
    </source>
</evidence>
<reference evidence="3 4" key="1">
    <citation type="submission" date="2017-02" db="EMBL/GenBank/DDBJ databases">
        <authorList>
            <person name="Peterson S.W."/>
        </authorList>
    </citation>
    <scope>NUCLEOTIDE SEQUENCE [LARGE SCALE GENOMIC DNA]</scope>
    <source>
        <strain evidence="3 4">LMG 22410</strain>
    </source>
</reference>
<keyword evidence="2" id="KW-0472">Membrane</keyword>
<accession>A0A1R4G5R4</accession>
<organism evidence="3 4">
    <name type="scientific">Agrococcus casei LMG 22410</name>
    <dbReference type="NCBI Taxonomy" id="1255656"/>
    <lineage>
        <taxon>Bacteria</taxon>
        <taxon>Bacillati</taxon>
        <taxon>Actinomycetota</taxon>
        <taxon>Actinomycetes</taxon>
        <taxon>Micrococcales</taxon>
        <taxon>Microbacteriaceae</taxon>
        <taxon>Agrococcus</taxon>
    </lineage>
</organism>
<protein>
    <recommendedName>
        <fullName evidence="5">DUF4064 domain-containing protein</fullName>
    </recommendedName>
</protein>
<keyword evidence="2" id="KW-0812">Transmembrane</keyword>
<evidence type="ECO:0000256" key="1">
    <source>
        <dbReference type="SAM" id="MobiDB-lite"/>
    </source>
</evidence>
<keyword evidence="2" id="KW-1133">Transmembrane helix</keyword>
<feature type="transmembrane region" description="Helical" evidence="2">
    <location>
        <begin position="131"/>
        <end position="154"/>
    </location>
</feature>
<dbReference type="Proteomes" id="UP000195787">
    <property type="component" value="Unassembled WGS sequence"/>
</dbReference>
<dbReference type="AlphaFoldDB" id="A0A1R4G5R4"/>
<dbReference type="RefSeq" id="WP_086992231.1">
    <property type="nucleotide sequence ID" value="NZ_FUHU01000038.1"/>
</dbReference>
<evidence type="ECO:0000313" key="4">
    <source>
        <dbReference type="Proteomes" id="UP000195787"/>
    </source>
</evidence>
<evidence type="ECO:0000313" key="3">
    <source>
        <dbReference type="EMBL" id="SJM63580.1"/>
    </source>
</evidence>
<feature type="transmembrane region" description="Helical" evidence="2">
    <location>
        <begin position="97"/>
        <end position="124"/>
    </location>
</feature>